<proteinExistence type="predicted"/>
<dbReference type="EMBL" id="JAPDIA010000009">
    <property type="protein sequence ID" value="MDG0813946.1"/>
    <property type="molecule type" value="Genomic_DNA"/>
</dbReference>
<dbReference type="AlphaFoldDB" id="A0A9X4L0L4"/>
<reference evidence="1" key="1">
    <citation type="submission" date="2022-10" db="EMBL/GenBank/DDBJ databases">
        <title>Comparative genomic analysis of Cohnella hashimotonis sp. nov., isolated from the International Space Station.</title>
        <authorList>
            <person name="Simpson A."/>
            <person name="Venkateswaran K."/>
        </authorList>
    </citation>
    <scope>NUCLEOTIDE SEQUENCE</scope>
    <source>
        <strain evidence="1">DSM 28161</strain>
    </source>
</reference>
<comment type="caution">
    <text evidence="1">The sequence shown here is derived from an EMBL/GenBank/DDBJ whole genome shotgun (WGS) entry which is preliminary data.</text>
</comment>
<evidence type="ECO:0000313" key="1">
    <source>
        <dbReference type="EMBL" id="MDG0813946.1"/>
    </source>
</evidence>
<gene>
    <name evidence="1" type="ORF">OMP40_35155</name>
</gene>
<keyword evidence="2" id="KW-1185">Reference proteome</keyword>
<dbReference type="RefSeq" id="WP_277538456.1">
    <property type="nucleotide sequence ID" value="NZ_JAPDIA010000009.1"/>
</dbReference>
<sequence>MQISQGNPGKHYQVKDGVYFRPEAEAKEVEKDVTAYQNKTGIWDYYSLWYQPMPGQRSDSPDNIAYDIPNSVPYAYDSTNESYRMTPSGSSDEGIALTTVTKLADNVIKAIAAPTAEKSAQVLDKMLADMKKVKNYDKLEAFMTDRYKKNVERFGDPIY</sequence>
<protein>
    <submittedName>
        <fullName evidence="1">Uncharacterized protein</fullName>
    </submittedName>
</protein>
<evidence type="ECO:0000313" key="2">
    <source>
        <dbReference type="Proteomes" id="UP001153404"/>
    </source>
</evidence>
<accession>A0A9X4L0L4</accession>
<organism evidence="1 2">
    <name type="scientific">Cohnella rhizosphaerae</name>
    <dbReference type="NCBI Taxonomy" id="1457232"/>
    <lineage>
        <taxon>Bacteria</taxon>
        <taxon>Bacillati</taxon>
        <taxon>Bacillota</taxon>
        <taxon>Bacilli</taxon>
        <taxon>Bacillales</taxon>
        <taxon>Paenibacillaceae</taxon>
        <taxon>Cohnella</taxon>
    </lineage>
</organism>
<dbReference type="Proteomes" id="UP001153404">
    <property type="component" value="Unassembled WGS sequence"/>
</dbReference>
<name>A0A9X4L0L4_9BACL</name>